<evidence type="ECO:0000256" key="3">
    <source>
        <dbReference type="ARBA" id="ARBA00022738"/>
    </source>
</evidence>
<dbReference type="HOGENOM" id="CLU_173132_1_0_3"/>
<keyword evidence="2" id="KW-0042">Antenna complex</keyword>
<proteinExistence type="predicted"/>
<evidence type="ECO:0000256" key="4">
    <source>
        <dbReference type="ARBA" id="ARBA00023078"/>
    </source>
</evidence>
<dbReference type="Proteomes" id="UP000010473">
    <property type="component" value="Chromosome"/>
</dbReference>
<evidence type="ECO:0000313" key="9">
    <source>
        <dbReference type="Proteomes" id="UP000010473"/>
    </source>
</evidence>
<keyword evidence="3 6" id="KW-0605">Phycobilisome</keyword>
<dbReference type="OrthoDB" id="574405at2"/>
<organism evidence="8 9">
    <name type="scientific">Stanieria cyanosphaera (strain ATCC 29371 / PCC 7437)</name>
    <dbReference type="NCBI Taxonomy" id="111780"/>
    <lineage>
        <taxon>Bacteria</taxon>
        <taxon>Bacillati</taxon>
        <taxon>Cyanobacteriota</taxon>
        <taxon>Cyanophyceae</taxon>
        <taxon>Pleurocapsales</taxon>
        <taxon>Dermocarpellaceae</taxon>
        <taxon>Stanieria</taxon>
    </lineage>
</organism>
<dbReference type="PROSITE" id="PS51441">
    <property type="entry name" value="CPCD_LIKE"/>
    <property type="match status" value="1"/>
</dbReference>
<dbReference type="Pfam" id="PF01383">
    <property type="entry name" value="CpcD"/>
    <property type="match status" value="1"/>
</dbReference>
<dbReference type="EMBL" id="CP003653">
    <property type="protein sequence ID" value="AFZ36480.1"/>
    <property type="molecule type" value="Genomic_DNA"/>
</dbReference>
<evidence type="ECO:0000256" key="5">
    <source>
        <dbReference type="ARBA" id="ARBA00023136"/>
    </source>
</evidence>
<keyword evidence="9" id="KW-1185">Reference proteome</keyword>
<dbReference type="STRING" id="111780.Sta7437_2961"/>
<dbReference type="KEGG" id="scs:Sta7437_2961"/>
<name>K9XV55_STAC7</name>
<reference evidence="9" key="1">
    <citation type="journal article" date="2013" name="Proc. Natl. Acad. Sci. U.S.A.">
        <title>Improving the coverage of the cyanobacterial phylum using diversity-driven genome sequencing.</title>
        <authorList>
            <person name="Shih P.M."/>
            <person name="Wu D."/>
            <person name="Latifi A."/>
            <person name="Axen S.D."/>
            <person name="Fewer D.P."/>
            <person name="Talla E."/>
            <person name="Calteau A."/>
            <person name="Cai F."/>
            <person name="Tandeau de Marsac N."/>
            <person name="Rippka R."/>
            <person name="Herdman M."/>
            <person name="Sivonen K."/>
            <person name="Coursin T."/>
            <person name="Laurent T."/>
            <person name="Goodwin L."/>
            <person name="Nolan M."/>
            <person name="Davenport K.W."/>
            <person name="Han C.S."/>
            <person name="Rubin E.M."/>
            <person name="Eisen J.A."/>
            <person name="Woyke T."/>
            <person name="Gugger M."/>
            <person name="Kerfeld C.A."/>
        </authorList>
    </citation>
    <scope>NUCLEOTIDE SEQUENCE [LARGE SCALE GENOMIC DNA]</scope>
    <source>
        <strain evidence="9">ATCC 29371 / PCC 7437</strain>
    </source>
</reference>
<evidence type="ECO:0000256" key="6">
    <source>
        <dbReference type="PROSITE-ProRule" id="PRU00771"/>
    </source>
</evidence>
<accession>K9XV55</accession>
<keyword evidence="5" id="KW-0472">Membrane</keyword>
<sequence>MLGQSVLNGRSSSPANNRVFVYEVTGLKQNEETARNNYSFRTSGSVLIQVPYHRMNEEMLRITRMGGTIVNIRPLGSPASNDADE</sequence>
<comment type="subcellular location">
    <subcellularLocation>
        <location evidence="1">Cellular thylakoid membrane</location>
        <topology evidence="1">Peripheral membrane protein</topology>
        <orientation evidence="1">Cytoplasmic side</orientation>
    </subcellularLocation>
</comment>
<keyword evidence="4" id="KW-0793">Thylakoid</keyword>
<dbReference type="GO" id="GO:0031676">
    <property type="term" value="C:plasma membrane-derived thylakoid membrane"/>
    <property type="evidence" value="ECO:0007669"/>
    <property type="project" value="UniProtKB-SubCell"/>
</dbReference>
<evidence type="ECO:0000313" key="8">
    <source>
        <dbReference type="EMBL" id="AFZ36480.1"/>
    </source>
</evidence>
<dbReference type="RefSeq" id="WP_015194146.1">
    <property type="nucleotide sequence ID" value="NC_019748.1"/>
</dbReference>
<evidence type="ECO:0000256" key="1">
    <source>
        <dbReference type="ARBA" id="ARBA00004445"/>
    </source>
</evidence>
<dbReference type="AlphaFoldDB" id="K9XV55"/>
<dbReference type="PATRIC" id="fig|111780.3.peg.3077"/>
<dbReference type="SMART" id="SM01094">
    <property type="entry name" value="CpcD"/>
    <property type="match status" value="1"/>
</dbReference>
<protein>
    <submittedName>
        <fullName evidence="8">CpcD phycobilisome linker domain protein</fullName>
    </submittedName>
</protein>
<dbReference type="GO" id="GO:0030089">
    <property type="term" value="C:phycobilisome"/>
    <property type="evidence" value="ECO:0007669"/>
    <property type="project" value="UniProtKB-UniRule"/>
</dbReference>
<evidence type="ECO:0000259" key="7">
    <source>
        <dbReference type="PROSITE" id="PS51441"/>
    </source>
</evidence>
<feature type="domain" description="CpcD-like" evidence="7">
    <location>
        <begin position="17"/>
        <end position="75"/>
    </location>
</feature>
<dbReference type="eggNOG" id="COG0369">
    <property type="taxonomic scope" value="Bacteria"/>
</dbReference>
<dbReference type="InterPro" id="IPR008213">
    <property type="entry name" value="CpcD-like_dom"/>
</dbReference>
<gene>
    <name evidence="8" type="ordered locus">Sta7437_2961</name>
</gene>
<evidence type="ECO:0000256" key="2">
    <source>
        <dbReference type="ARBA" id="ARBA00022549"/>
    </source>
</evidence>